<dbReference type="AlphaFoldDB" id="A0A3G9J1L9"/>
<evidence type="ECO:0000256" key="1">
    <source>
        <dbReference type="ARBA" id="ARBA00004370"/>
    </source>
</evidence>
<evidence type="ECO:0000313" key="6">
    <source>
        <dbReference type="Proteomes" id="UP000275368"/>
    </source>
</evidence>
<keyword evidence="3" id="KW-0328">Glycosyltransferase</keyword>
<dbReference type="GO" id="GO:0016758">
    <property type="term" value="F:hexosyltransferase activity"/>
    <property type="evidence" value="ECO:0007669"/>
    <property type="project" value="InterPro"/>
</dbReference>
<dbReference type="RefSeq" id="WP_125654303.1">
    <property type="nucleotide sequence ID" value="NZ_AP019308.1"/>
</dbReference>
<sequence>MKKDPCILILYSSFGEGHIQASLAIQKQLASIGVLKVHLVDLLAEAHPVWNAFSRFCYISSMSRFPSLYGYLYSRTNRITPDETYSKLIHRIGKGKLKETIERIKPDAVVHTFPFLGMEILKDEEGYTIPTFTVMTDFVLHARWLHEHTDRYFVATEALKQEMLAAGIGGSRITVTGIPIREAFEKPQSKEKLFRKHGLNPHSKFALIAAGAFGVLADVEWMTNEALRITEYEIIIVCGRNQKLRDHLSAIFREEPRVRILGYVDYVEELMAVSSCMLTKAGGLTLSEALSLSLPVIVYRPIPGQEQGNAEMLSALGTVRIANSPEELTKELLRMQEEPNRYRIREAMQALYRPGAARSIADEVIRMMEQSELPIPVLPLRVSRKAVRVHGYR</sequence>
<dbReference type="InterPro" id="IPR009695">
    <property type="entry name" value="Diacylglyc_glucosyltr_N"/>
</dbReference>
<dbReference type="GO" id="GO:0009247">
    <property type="term" value="P:glycolipid biosynthetic process"/>
    <property type="evidence" value="ECO:0007669"/>
    <property type="project" value="InterPro"/>
</dbReference>
<dbReference type="EMBL" id="AP019308">
    <property type="protein sequence ID" value="BBH19741.1"/>
    <property type="molecule type" value="Genomic_DNA"/>
</dbReference>
<dbReference type="Pfam" id="PF06925">
    <property type="entry name" value="MGDG_synth"/>
    <property type="match status" value="1"/>
</dbReference>
<organism evidence="5 6">
    <name type="scientific">Paenibacillus baekrokdamisoli</name>
    <dbReference type="NCBI Taxonomy" id="1712516"/>
    <lineage>
        <taxon>Bacteria</taxon>
        <taxon>Bacillati</taxon>
        <taxon>Bacillota</taxon>
        <taxon>Bacilli</taxon>
        <taxon>Bacillales</taxon>
        <taxon>Paenibacillaceae</taxon>
        <taxon>Paenibacillus</taxon>
    </lineage>
</organism>
<dbReference type="Pfam" id="PF04101">
    <property type="entry name" value="Glyco_tran_28_C"/>
    <property type="match status" value="1"/>
</dbReference>
<gene>
    <name evidence="5" type="primary">ugtP_1</name>
    <name evidence="5" type="ORF">Back11_10860</name>
</gene>
<dbReference type="InterPro" id="IPR050519">
    <property type="entry name" value="Glycosyltransf_28_UgtP"/>
</dbReference>
<dbReference type="KEGG" id="pbk:Back11_10860"/>
<proteinExistence type="inferred from homology"/>
<keyword evidence="6" id="KW-1185">Reference proteome</keyword>
<evidence type="ECO:0000256" key="4">
    <source>
        <dbReference type="ARBA" id="ARBA00022679"/>
    </source>
</evidence>
<reference evidence="5 6" key="1">
    <citation type="submission" date="2018-11" db="EMBL/GenBank/DDBJ databases">
        <title>Complete genome sequence of Paenibacillus baekrokdamisoli strain KCTC 33723.</title>
        <authorList>
            <person name="Kang S.W."/>
            <person name="Lee K.C."/>
            <person name="Kim K.K."/>
            <person name="Kim J.S."/>
            <person name="Kim D.S."/>
            <person name="Ko S.H."/>
            <person name="Yang S.H."/>
            <person name="Lee J.S."/>
        </authorList>
    </citation>
    <scope>NUCLEOTIDE SEQUENCE [LARGE SCALE GENOMIC DNA]</scope>
    <source>
        <strain evidence="5 6">KCTC 33723</strain>
    </source>
</reference>
<evidence type="ECO:0000256" key="3">
    <source>
        <dbReference type="ARBA" id="ARBA00022676"/>
    </source>
</evidence>
<dbReference type="PANTHER" id="PTHR43025">
    <property type="entry name" value="MONOGALACTOSYLDIACYLGLYCEROL SYNTHASE"/>
    <property type="match status" value="1"/>
</dbReference>
<comment type="similarity">
    <text evidence="2">Belongs to the glycosyltransferase 28 family.</text>
</comment>
<dbReference type="InterPro" id="IPR007235">
    <property type="entry name" value="Glyco_trans_28_C"/>
</dbReference>
<dbReference type="PANTHER" id="PTHR43025:SF3">
    <property type="entry name" value="MONOGALACTOSYLDIACYLGLYCEROL SYNTHASE 1, CHLOROPLASTIC"/>
    <property type="match status" value="1"/>
</dbReference>
<dbReference type="Proteomes" id="UP000275368">
    <property type="component" value="Chromosome"/>
</dbReference>
<dbReference type="SUPFAM" id="SSF53756">
    <property type="entry name" value="UDP-Glycosyltransferase/glycogen phosphorylase"/>
    <property type="match status" value="1"/>
</dbReference>
<dbReference type="Gene3D" id="3.40.50.2000">
    <property type="entry name" value="Glycogen Phosphorylase B"/>
    <property type="match status" value="1"/>
</dbReference>
<dbReference type="GO" id="GO:0016020">
    <property type="term" value="C:membrane"/>
    <property type="evidence" value="ECO:0007669"/>
    <property type="project" value="UniProtKB-SubCell"/>
</dbReference>
<evidence type="ECO:0000256" key="2">
    <source>
        <dbReference type="ARBA" id="ARBA00006962"/>
    </source>
</evidence>
<name>A0A3G9J1L9_9BACL</name>
<comment type="subcellular location">
    <subcellularLocation>
        <location evidence="1">Membrane</location>
    </subcellularLocation>
</comment>
<accession>A0A3G9J1L9</accession>
<protein>
    <submittedName>
        <fullName evidence="5">Processive diacylglycerol beta-glucosyltransferase</fullName>
    </submittedName>
</protein>
<evidence type="ECO:0000313" key="5">
    <source>
        <dbReference type="EMBL" id="BBH19741.1"/>
    </source>
</evidence>
<keyword evidence="4 5" id="KW-0808">Transferase</keyword>
<dbReference type="OrthoDB" id="9815663at2"/>